<accession>A0A6N6RKC2</accession>
<evidence type="ECO:0000256" key="2">
    <source>
        <dbReference type="ARBA" id="ARBA00004651"/>
    </source>
</evidence>
<evidence type="ECO:0000256" key="12">
    <source>
        <dbReference type="ARBA" id="ARBA00022695"/>
    </source>
</evidence>
<evidence type="ECO:0000256" key="11">
    <source>
        <dbReference type="ARBA" id="ARBA00022692"/>
    </source>
</evidence>
<comment type="similarity">
    <text evidence="5">Belongs to the CDS family.</text>
</comment>
<evidence type="ECO:0000256" key="21">
    <source>
        <dbReference type="ARBA" id="ARBA00032396"/>
    </source>
</evidence>
<keyword evidence="17" id="KW-1208">Phospholipid metabolism</keyword>
<dbReference type="EMBL" id="WBVO01000006">
    <property type="protein sequence ID" value="KAB2809886.1"/>
    <property type="molecule type" value="Genomic_DNA"/>
</dbReference>
<evidence type="ECO:0000256" key="22">
    <source>
        <dbReference type="ARBA" id="ARBA00032743"/>
    </source>
</evidence>
<keyword evidence="11 24" id="KW-0812">Transmembrane</keyword>
<dbReference type="PANTHER" id="PTHR46382:SF1">
    <property type="entry name" value="PHOSPHATIDATE CYTIDYLYLTRANSFERASE"/>
    <property type="match status" value="1"/>
</dbReference>
<feature type="transmembrane region" description="Helical" evidence="24">
    <location>
        <begin position="6"/>
        <end position="24"/>
    </location>
</feature>
<evidence type="ECO:0000256" key="1">
    <source>
        <dbReference type="ARBA" id="ARBA00001698"/>
    </source>
</evidence>
<evidence type="ECO:0000313" key="25">
    <source>
        <dbReference type="EMBL" id="KAB2809886.1"/>
    </source>
</evidence>
<evidence type="ECO:0000256" key="8">
    <source>
        <dbReference type="ARBA" id="ARBA00022475"/>
    </source>
</evidence>
<dbReference type="OrthoDB" id="9799199at2"/>
<evidence type="ECO:0000256" key="14">
    <source>
        <dbReference type="ARBA" id="ARBA00023098"/>
    </source>
</evidence>
<feature type="transmembrane region" description="Helical" evidence="24">
    <location>
        <begin position="59"/>
        <end position="78"/>
    </location>
</feature>
<keyword evidence="14" id="KW-0443">Lipid metabolism</keyword>
<keyword evidence="26" id="KW-1185">Reference proteome</keyword>
<dbReference type="EC" id="2.7.7.41" evidence="6"/>
<evidence type="ECO:0000256" key="23">
    <source>
        <dbReference type="ARBA" id="ARBA00033406"/>
    </source>
</evidence>
<evidence type="ECO:0000256" key="7">
    <source>
        <dbReference type="ARBA" id="ARBA00019373"/>
    </source>
</evidence>
<evidence type="ECO:0000256" key="10">
    <source>
        <dbReference type="ARBA" id="ARBA00022679"/>
    </source>
</evidence>
<keyword evidence="12" id="KW-0548">Nucleotidyltransferase</keyword>
<evidence type="ECO:0000256" key="4">
    <source>
        <dbReference type="ARBA" id="ARBA00005189"/>
    </source>
</evidence>
<feature type="transmembrane region" description="Helical" evidence="24">
    <location>
        <begin position="114"/>
        <end position="133"/>
    </location>
</feature>
<keyword evidence="8" id="KW-1003">Cell membrane</keyword>
<evidence type="ECO:0000256" key="19">
    <source>
        <dbReference type="ARBA" id="ARBA00031825"/>
    </source>
</evidence>
<evidence type="ECO:0000256" key="3">
    <source>
        <dbReference type="ARBA" id="ARBA00005119"/>
    </source>
</evidence>
<sequence>MSVYLYIIAALAGVGAIMNVFAIRRSSVTPANAWKKYGVFVSYVALLVFSLFLHPDYRLLLYAVLGCIGLVEFASRILRSNWKVGKILSILLYLQIILGFVLSAQMPQETIADVILTVIVFDSFSQLFGQLFGKKKLIPKVSPGKTVGGTVGGFFSALLVSLLVFYSKSSPKNSVVGHVLIVTSYILYAFLGDFIASWIKRKLNIKDFGDWLPGTGGWNDRFDSVFFALSLSYLFSQLL</sequence>
<comment type="subcellular location">
    <subcellularLocation>
        <location evidence="2">Cell membrane</location>
        <topology evidence="2">Multi-pass membrane protein</topology>
    </subcellularLocation>
</comment>
<dbReference type="Pfam" id="PF01148">
    <property type="entry name" value="CTP_transf_1"/>
    <property type="match status" value="1"/>
</dbReference>
<protein>
    <recommendedName>
        <fullName evidence="7">Phosphatidate cytidylyltransferase</fullName>
        <ecNumber evidence="6">2.7.7.41</ecNumber>
    </recommendedName>
    <alternativeName>
        <fullName evidence="20">CDP-DAG synthase</fullName>
    </alternativeName>
    <alternativeName>
        <fullName evidence="22">CDP-DG synthase</fullName>
    </alternativeName>
    <alternativeName>
        <fullName evidence="18">CDP-diacylglycerol synthase</fullName>
    </alternativeName>
    <alternativeName>
        <fullName evidence="21">CDP-diglyceride pyrophosphorylase</fullName>
    </alternativeName>
    <alternativeName>
        <fullName evidence="23">CDP-diglyceride synthase</fullName>
    </alternativeName>
    <alternativeName>
        <fullName evidence="19">CTP:phosphatidate cytidylyltransferase</fullName>
    </alternativeName>
</protein>
<evidence type="ECO:0000313" key="26">
    <source>
        <dbReference type="Proteomes" id="UP000468650"/>
    </source>
</evidence>
<feature type="transmembrane region" description="Helical" evidence="24">
    <location>
        <begin position="90"/>
        <end position="108"/>
    </location>
</feature>
<keyword evidence="9" id="KW-0444">Lipid biosynthesis</keyword>
<comment type="pathway">
    <text evidence="3">Phospholipid metabolism; CDP-diacylglycerol biosynthesis; CDP-diacylglycerol from sn-glycerol 3-phosphate: step 3/3.</text>
</comment>
<proteinExistence type="inferred from homology"/>
<dbReference type="RefSeq" id="WP_151667386.1">
    <property type="nucleotide sequence ID" value="NZ_WBVO01000006.1"/>
</dbReference>
<dbReference type="PANTHER" id="PTHR46382">
    <property type="entry name" value="PHOSPHATIDATE CYTIDYLYLTRANSFERASE"/>
    <property type="match status" value="1"/>
</dbReference>
<feature type="transmembrane region" description="Helical" evidence="24">
    <location>
        <begin position="36"/>
        <end position="53"/>
    </location>
</feature>
<dbReference type="Proteomes" id="UP000468650">
    <property type="component" value="Unassembled WGS sequence"/>
</dbReference>
<evidence type="ECO:0000256" key="5">
    <source>
        <dbReference type="ARBA" id="ARBA00010185"/>
    </source>
</evidence>
<comment type="catalytic activity">
    <reaction evidence="1">
        <text>a 1,2-diacyl-sn-glycero-3-phosphate + CTP + H(+) = a CDP-1,2-diacyl-sn-glycerol + diphosphate</text>
        <dbReference type="Rhea" id="RHEA:16229"/>
        <dbReference type="ChEBI" id="CHEBI:15378"/>
        <dbReference type="ChEBI" id="CHEBI:33019"/>
        <dbReference type="ChEBI" id="CHEBI:37563"/>
        <dbReference type="ChEBI" id="CHEBI:58332"/>
        <dbReference type="ChEBI" id="CHEBI:58608"/>
        <dbReference type="EC" id="2.7.7.41"/>
    </reaction>
</comment>
<evidence type="ECO:0000256" key="24">
    <source>
        <dbReference type="SAM" id="Phobius"/>
    </source>
</evidence>
<name>A0A6N6RKC2_9FLAO</name>
<dbReference type="GO" id="GO:0004605">
    <property type="term" value="F:phosphatidate cytidylyltransferase activity"/>
    <property type="evidence" value="ECO:0007669"/>
    <property type="project" value="UniProtKB-EC"/>
</dbReference>
<comment type="pathway">
    <text evidence="4">Lipid metabolism.</text>
</comment>
<evidence type="ECO:0000256" key="17">
    <source>
        <dbReference type="ARBA" id="ARBA00023264"/>
    </source>
</evidence>
<dbReference type="AlphaFoldDB" id="A0A6N6RKC2"/>
<evidence type="ECO:0000256" key="15">
    <source>
        <dbReference type="ARBA" id="ARBA00023136"/>
    </source>
</evidence>
<keyword evidence="10" id="KW-0808">Transferase</keyword>
<keyword evidence="13 24" id="KW-1133">Transmembrane helix</keyword>
<feature type="transmembrane region" description="Helical" evidence="24">
    <location>
        <begin position="178"/>
        <end position="199"/>
    </location>
</feature>
<keyword evidence="15 24" id="KW-0472">Membrane</keyword>
<keyword evidence="16" id="KW-0594">Phospholipid biosynthesis</keyword>
<dbReference type="GO" id="GO:0005886">
    <property type="term" value="C:plasma membrane"/>
    <property type="evidence" value="ECO:0007669"/>
    <property type="project" value="UniProtKB-SubCell"/>
</dbReference>
<evidence type="ECO:0000256" key="13">
    <source>
        <dbReference type="ARBA" id="ARBA00022989"/>
    </source>
</evidence>
<evidence type="ECO:0000256" key="9">
    <source>
        <dbReference type="ARBA" id="ARBA00022516"/>
    </source>
</evidence>
<evidence type="ECO:0000256" key="6">
    <source>
        <dbReference type="ARBA" id="ARBA00012487"/>
    </source>
</evidence>
<evidence type="ECO:0000256" key="16">
    <source>
        <dbReference type="ARBA" id="ARBA00023209"/>
    </source>
</evidence>
<reference evidence="25 26" key="1">
    <citation type="submission" date="2019-09" db="EMBL/GenBank/DDBJ databases">
        <title>Genomes of family Cryomorphaceae.</title>
        <authorList>
            <person name="Bowman J.P."/>
        </authorList>
    </citation>
    <scope>NUCLEOTIDE SEQUENCE [LARGE SCALE GENOMIC DNA]</scope>
    <source>
        <strain evidence="25 26">LMG 25704</strain>
    </source>
</reference>
<comment type="caution">
    <text evidence="25">The sequence shown here is derived from an EMBL/GenBank/DDBJ whole genome shotgun (WGS) entry which is preliminary data.</text>
</comment>
<organism evidence="25 26">
    <name type="scientific">Phaeocystidibacter luteus</name>
    <dbReference type="NCBI Taxonomy" id="911197"/>
    <lineage>
        <taxon>Bacteria</taxon>
        <taxon>Pseudomonadati</taxon>
        <taxon>Bacteroidota</taxon>
        <taxon>Flavobacteriia</taxon>
        <taxon>Flavobacteriales</taxon>
        <taxon>Phaeocystidibacteraceae</taxon>
        <taxon>Phaeocystidibacter</taxon>
    </lineage>
</organism>
<dbReference type="GO" id="GO:0016024">
    <property type="term" value="P:CDP-diacylglycerol biosynthetic process"/>
    <property type="evidence" value="ECO:0007669"/>
    <property type="project" value="TreeGrafter"/>
</dbReference>
<evidence type="ECO:0000256" key="20">
    <source>
        <dbReference type="ARBA" id="ARBA00032253"/>
    </source>
</evidence>
<evidence type="ECO:0000256" key="18">
    <source>
        <dbReference type="ARBA" id="ARBA00029893"/>
    </source>
</evidence>
<gene>
    <name evidence="25" type="ORF">F8C67_08370</name>
</gene>
<feature type="transmembrane region" description="Helical" evidence="24">
    <location>
        <begin position="145"/>
        <end position="166"/>
    </location>
</feature>